<evidence type="ECO:0000256" key="6">
    <source>
        <dbReference type="SAM" id="Phobius"/>
    </source>
</evidence>
<comment type="caution">
    <text evidence="7">The sequence shown here is derived from an EMBL/GenBank/DDBJ whole genome shotgun (WGS) entry which is preliminary data.</text>
</comment>
<evidence type="ECO:0008006" key="9">
    <source>
        <dbReference type="Google" id="ProtNLM"/>
    </source>
</evidence>
<keyword evidence="5 6" id="KW-0472">Membrane</keyword>
<dbReference type="EMBL" id="CAJFCW020000001">
    <property type="protein sequence ID" value="CAG9079976.1"/>
    <property type="molecule type" value="Genomic_DNA"/>
</dbReference>
<dbReference type="Proteomes" id="UP000783686">
    <property type="component" value="Unassembled WGS sequence"/>
</dbReference>
<dbReference type="SUPFAM" id="SSF81321">
    <property type="entry name" value="Family A G protein-coupled receptor-like"/>
    <property type="match status" value="1"/>
</dbReference>
<feature type="transmembrane region" description="Helical" evidence="6">
    <location>
        <begin position="49"/>
        <end position="70"/>
    </location>
</feature>
<dbReference type="PANTHER" id="PTHR22945:SF40">
    <property type="entry name" value="SERPENTINE RECEPTOR, CLASS D (DELTA)-RELATED"/>
    <property type="match status" value="1"/>
</dbReference>
<comment type="subcellular location">
    <subcellularLocation>
        <location evidence="1">Membrane</location>
        <topology evidence="1">Multi-pass membrane protein</topology>
    </subcellularLocation>
</comment>
<sequence>MIITHTVDIEVKPRATAQNPYAWDVPEEDGVFRPENHNGQPVIKKIIEYLYFTSGVSGGILCFVLLYVVLTQSKGPLKHYSRMLLLCCSSDIGFWFCDYTVQVRSKLTEGVFILTFEGPAKYLPYDFQIHAMCWYVCHLTLMHTIIPAQYFYRYYSVSRSMPMSKKQTMGLYIVSMVATIPMYYICYQAYRYSGSVKPGVNYAKYFYDEQPIPPLIVGDVDDIQMKLYFIASIIVVGGCYVLTLFLALITLKKLDINNSKYTTKTKEMQHQLTLVLLFQTILPVFTSVAPILAICVPCFLYISTGPSAGIFLAIVSWVPVLNPLLTIIVIAPYRRFVVNIFNRTKVNITSNNSDSQTNLYIKGVSLPAGINSR</sequence>
<evidence type="ECO:0000313" key="7">
    <source>
        <dbReference type="EMBL" id="CAD5205959.1"/>
    </source>
</evidence>
<dbReference type="EMBL" id="CAJFDH010000001">
    <property type="protein sequence ID" value="CAD5205959.1"/>
    <property type="molecule type" value="Genomic_DNA"/>
</dbReference>
<keyword evidence="8" id="KW-1185">Reference proteome</keyword>
<evidence type="ECO:0000256" key="2">
    <source>
        <dbReference type="ARBA" id="ARBA00009166"/>
    </source>
</evidence>
<evidence type="ECO:0000256" key="5">
    <source>
        <dbReference type="ARBA" id="ARBA00023136"/>
    </source>
</evidence>
<dbReference type="InterPro" id="IPR019421">
    <property type="entry name" value="7TM_GPCR_serpentine_rcpt_Srd"/>
</dbReference>
<dbReference type="GO" id="GO:0016020">
    <property type="term" value="C:membrane"/>
    <property type="evidence" value="ECO:0007669"/>
    <property type="project" value="UniProtKB-SubCell"/>
</dbReference>
<keyword evidence="4 6" id="KW-1133">Transmembrane helix</keyword>
<evidence type="ECO:0000256" key="1">
    <source>
        <dbReference type="ARBA" id="ARBA00004141"/>
    </source>
</evidence>
<dbReference type="PANTHER" id="PTHR22945">
    <property type="entry name" value="SERPENTINE RECEPTOR, CLASS D DELTA"/>
    <property type="match status" value="1"/>
</dbReference>
<dbReference type="Proteomes" id="UP000614601">
    <property type="component" value="Unassembled WGS sequence"/>
</dbReference>
<name>A0A811JRB7_9BILA</name>
<feature type="transmembrane region" description="Helical" evidence="6">
    <location>
        <begin position="127"/>
        <end position="148"/>
    </location>
</feature>
<evidence type="ECO:0000313" key="8">
    <source>
        <dbReference type="Proteomes" id="UP000614601"/>
    </source>
</evidence>
<dbReference type="AlphaFoldDB" id="A0A811JRB7"/>
<evidence type="ECO:0000256" key="4">
    <source>
        <dbReference type="ARBA" id="ARBA00022989"/>
    </source>
</evidence>
<keyword evidence="3 6" id="KW-0812">Transmembrane</keyword>
<comment type="similarity">
    <text evidence="2">Belongs to the nematode receptor-like protein srd family.</text>
</comment>
<organism evidence="7 8">
    <name type="scientific">Bursaphelenchus okinawaensis</name>
    <dbReference type="NCBI Taxonomy" id="465554"/>
    <lineage>
        <taxon>Eukaryota</taxon>
        <taxon>Metazoa</taxon>
        <taxon>Ecdysozoa</taxon>
        <taxon>Nematoda</taxon>
        <taxon>Chromadorea</taxon>
        <taxon>Rhabditida</taxon>
        <taxon>Tylenchina</taxon>
        <taxon>Tylenchomorpha</taxon>
        <taxon>Aphelenchoidea</taxon>
        <taxon>Aphelenchoididae</taxon>
        <taxon>Bursaphelenchus</taxon>
    </lineage>
</organism>
<dbReference type="OrthoDB" id="5850917at2759"/>
<protein>
    <recommendedName>
        <fullName evidence="9">G_PROTEIN_RECEP_F1_2 domain-containing protein</fullName>
    </recommendedName>
</protein>
<evidence type="ECO:0000256" key="3">
    <source>
        <dbReference type="ARBA" id="ARBA00022692"/>
    </source>
</evidence>
<gene>
    <name evidence="7" type="ORF">BOKJ2_LOCUS643</name>
</gene>
<dbReference type="InterPro" id="IPR050920">
    <property type="entry name" value="Nematode_rcpt-like_delta"/>
</dbReference>
<feature type="transmembrane region" description="Helical" evidence="6">
    <location>
        <begin position="308"/>
        <end position="333"/>
    </location>
</feature>
<proteinExistence type="inferred from homology"/>
<feature type="transmembrane region" description="Helical" evidence="6">
    <location>
        <begin position="272"/>
        <end position="302"/>
    </location>
</feature>
<reference evidence="7" key="1">
    <citation type="submission" date="2020-09" db="EMBL/GenBank/DDBJ databases">
        <authorList>
            <person name="Kikuchi T."/>
        </authorList>
    </citation>
    <scope>NUCLEOTIDE SEQUENCE</scope>
    <source>
        <strain evidence="7">SH1</strain>
    </source>
</reference>
<feature type="transmembrane region" description="Helical" evidence="6">
    <location>
        <begin position="169"/>
        <end position="190"/>
    </location>
</feature>
<accession>A0A811JRB7</accession>
<feature type="transmembrane region" description="Helical" evidence="6">
    <location>
        <begin position="227"/>
        <end position="251"/>
    </location>
</feature>
<dbReference type="Pfam" id="PF10317">
    <property type="entry name" value="7TM_GPCR_Srd"/>
    <property type="match status" value="1"/>
</dbReference>